<dbReference type="GO" id="GO:0004575">
    <property type="term" value="F:sucrose alpha-glucosidase activity"/>
    <property type="evidence" value="ECO:0007669"/>
    <property type="project" value="TreeGrafter"/>
</dbReference>
<dbReference type="InterPro" id="IPR001362">
    <property type="entry name" value="Glyco_hydro_32"/>
</dbReference>
<dbReference type="Proteomes" id="UP000092582">
    <property type="component" value="Chromosome 1"/>
</dbReference>
<dbReference type="GO" id="GO:0005737">
    <property type="term" value="C:cytoplasm"/>
    <property type="evidence" value="ECO:0007669"/>
    <property type="project" value="TreeGrafter"/>
</dbReference>
<gene>
    <name evidence="9" type="ORF">PA27867_1285</name>
</gene>
<keyword evidence="3 4" id="KW-0326">Glycosidase</keyword>
<evidence type="ECO:0000256" key="5">
    <source>
        <dbReference type="SAM" id="MobiDB-lite"/>
    </source>
</evidence>
<evidence type="ECO:0000256" key="1">
    <source>
        <dbReference type="ARBA" id="ARBA00009902"/>
    </source>
</evidence>
<keyword evidence="2 4" id="KW-0378">Hydrolase</keyword>
<dbReference type="InterPro" id="IPR013189">
    <property type="entry name" value="Glyco_hydro_32_C"/>
</dbReference>
<comment type="similarity">
    <text evidence="1 4">Belongs to the glycosyl hydrolase 32 family.</text>
</comment>
<dbReference type="Pfam" id="PF00251">
    <property type="entry name" value="Glyco_hydro_32N"/>
    <property type="match status" value="1"/>
</dbReference>
<evidence type="ECO:0000256" key="3">
    <source>
        <dbReference type="ARBA" id="ARBA00023295"/>
    </source>
</evidence>
<dbReference type="SMART" id="SM00640">
    <property type="entry name" value="Glyco_32"/>
    <property type="match status" value="1"/>
</dbReference>
<protein>
    <submittedName>
        <fullName evidence="9">Levanase</fullName>
    </submittedName>
</protein>
<evidence type="ECO:0000259" key="7">
    <source>
        <dbReference type="Pfam" id="PF00251"/>
    </source>
</evidence>
<evidence type="ECO:0000256" key="4">
    <source>
        <dbReference type="RuleBase" id="RU362110"/>
    </source>
</evidence>
<dbReference type="PANTHER" id="PTHR42800:SF1">
    <property type="entry name" value="EXOINULINASE INUD (AFU_ORTHOLOGUE AFUA_5G00480)"/>
    <property type="match status" value="1"/>
</dbReference>
<dbReference type="InterPro" id="IPR013320">
    <property type="entry name" value="ConA-like_dom_sf"/>
</dbReference>
<feature type="region of interest" description="Disordered" evidence="5">
    <location>
        <begin position="44"/>
        <end position="76"/>
    </location>
</feature>
<evidence type="ECO:0000313" key="9">
    <source>
        <dbReference type="EMBL" id="ANP72247.1"/>
    </source>
</evidence>
<proteinExistence type="inferred from homology"/>
<dbReference type="PANTHER" id="PTHR42800">
    <property type="entry name" value="EXOINULINASE INUD (AFU_ORTHOLOGUE AFUA_5G00480)"/>
    <property type="match status" value="1"/>
</dbReference>
<dbReference type="Gene3D" id="2.60.120.560">
    <property type="entry name" value="Exo-inulinase, domain 1"/>
    <property type="match status" value="1"/>
</dbReference>
<keyword evidence="6" id="KW-0472">Membrane</keyword>
<dbReference type="EMBL" id="CP016282">
    <property type="protein sequence ID" value="ANP72247.1"/>
    <property type="molecule type" value="Genomic_DNA"/>
</dbReference>
<dbReference type="Pfam" id="PF08244">
    <property type="entry name" value="Glyco_hydro_32C"/>
    <property type="match status" value="1"/>
</dbReference>
<dbReference type="SUPFAM" id="SSF49899">
    <property type="entry name" value="Concanavalin A-like lectins/glucanases"/>
    <property type="match status" value="1"/>
</dbReference>
<evidence type="ECO:0000313" key="10">
    <source>
        <dbReference type="Proteomes" id="UP000092582"/>
    </source>
</evidence>
<feature type="domain" description="Glycosyl hydrolase family 32 N-terminal" evidence="7">
    <location>
        <begin position="79"/>
        <end position="388"/>
    </location>
</feature>
<dbReference type="SUPFAM" id="SSF75005">
    <property type="entry name" value="Arabinanase/levansucrase/invertase"/>
    <property type="match status" value="1"/>
</dbReference>
<sequence length="559" mass="60395" precursor="true">MTDQDASAPAAPRRKPRRRTLVISAIVVVALMVAATVVTLSVAGGSGTDPAPRPTESAPAASSPFQRPADWSPHRPAVHMTPEKNWMNDPQKPFFLDGVWHYYYLYNADHPDGNGTAWYHSTSTDLVHWEDQGVAIDKYTNGLGDIWTGTAVVDAENTAGFGAGAVIALVTQQVDGVQRQSLFASTDGGYSFESYEGNPVLDNPGVADWRDPRVFWDENAGHWVMALAEHDRIGFYISPNLRDWSYASDFVTTGLGVLECPDLFPMAVNGDPTDVRWVLLAGANGADEGMTTGTTYWVGDWDGTTFTADDTGHQWLDHGADYYAAVTWDDTRLSAQERLTSRYSIAWMNNWAYADRFPTADWQGGSDSLVRSIRLGSDGDTAKLYSSPADELRTLEGEPEQIDPLRLDAGSTTELPAPVSDAYRLTLDVGTPDGTGEVRVQVLGADGGFATVGYDFDSQLAFISRDADAIAAEMPAEYRAVRSAPAASQDGRVRLDIVVDVASIEVFAGDGDASLTMATYGSPGPRQLRVDAPRGAVELTDATLTPLRVAPVVREPATE</sequence>
<evidence type="ECO:0000256" key="6">
    <source>
        <dbReference type="SAM" id="Phobius"/>
    </source>
</evidence>
<organism evidence="9 10">
    <name type="scientific">Cryobacterium arcticum</name>
    <dbReference type="NCBI Taxonomy" id="670052"/>
    <lineage>
        <taxon>Bacteria</taxon>
        <taxon>Bacillati</taxon>
        <taxon>Actinomycetota</taxon>
        <taxon>Actinomycetes</taxon>
        <taxon>Micrococcales</taxon>
        <taxon>Microbacteriaceae</taxon>
        <taxon>Cryobacterium</taxon>
    </lineage>
</organism>
<keyword evidence="10" id="KW-1185">Reference proteome</keyword>
<dbReference type="CDD" id="cd18622">
    <property type="entry name" value="GH32_Inu-like"/>
    <property type="match status" value="1"/>
</dbReference>
<keyword evidence="6" id="KW-1133">Transmembrane helix</keyword>
<dbReference type="PATRIC" id="fig|670052.7.peg.1337"/>
<name>A0A1B1BI09_9MICO</name>
<accession>A0A1B1BI09</accession>
<dbReference type="STRING" id="670052.PA27867_1285"/>
<dbReference type="Gene3D" id="2.115.10.20">
    <property type="entry name" value="Glycosyl hydrolase domain, family 43"/>
    <property type="match status" value="1"/>
</dbReference>
<dbReference type="InterPro" id="IPR013148">
    <property type="entry name" value="Glyco_hydro_32_N"/>
</dbReference>
<feature type="transmembrane region" description="Helical" evidence="6">
    <location>
        <begin position="21"/>
        <end position="43"/>
    </location>
</feature>
<dbReference type="GO" id="GO:0005987">
    <property type="term" value="P:sucrose catabolic process"/>
    <property type="evidence" value="ECO:0007669"/>
    <property type="project" value="TreeGrafter"/>
</dbReference>
<reference evidence="9 10" key="1">
    <citation type="submission" date="2016-06" db="EMBL/GenBank/DDBJ databases">
        <title>Genome sequencing of Cryobacterium arcticum PAMC 27867.</title>
        <authorList>
            <person name="Lee J."/>
            <person name="Kim O.-S."/>
        </authorList>
    </citation>
    <scope>NUCLEOTIDE SEQUENCE [LARGE SCALE GENOMIC DNA]</scope>
    <source>
        <strain evidence="9 10">PAMC 27867</strain>
    </source>
</reference>
<feature type="domain" description="Glycosyl hydrolase family 32 C-terminal" evidence="8">
    <location>
        <begin position="416"/>
        <end position="544"/>
    </location>
</feature>
<dbReference type="InterPro" id="IPR023296">
    <property type="entry name" value="Glyco_hydro_beta-prop_sf"/>
</dbReference>
<evidence type="ECO:0000259" key="8">
    <source>
        <dbReference type="Pfam" id="PF08244"/>
    </source>
</evidence>
<keyword evidence="6" id="KW-0812">Transmembrane</keyword>
<evidence type="ECO:0000256" key="2">
    <source>
        <dbReference type="ARBA" id="ARBA00022801"/>
    </source>
</evidence>
<dbReference type="KEGG" id="cart:PA27867_1285"/>
<dbReference type="RefSeq" id="WP_066594582.1">
    <property type="nucleotide sequence ID" value="NZ_CP016282.1"/>
</dbReference>
<dbReference type="AlphaFoldDB" id="A0A1B1BI09"/>